<reference evidence="6" key="1">
    <citation type="submission" date="2021-01" db="EMBL/GenBank/DDBJ databases">
        <authorList>
            <person name="Corre E."/>
            <person name="Pelletier E."/>
            <person name="Niang G."/>
            <person name="Scheremetjew M."/>
            <person name="Finn R."/>
            <person name="Kale V."/>
            <person name="Holt S."/>
            <person name="Cochrane G."/>
            <person name="Meng A."/>
            <person name="Brown T."/>
            <person name="Cohen L."/>
        </authorList>
    </citation>
    <scope>NUCLEOTIDE SEQUENCE</scope>
    <source>
        <strain evidence="6">CCMP3107</strain>
    </source>
</reference>
<dbReference type="PROSITE" id="PS50297">
    <property type="entry name" value="ANK_REP_REGION"/>
    <property type="match status" value="1"/>
</dbReference>
<accession>A0A7S4DDZ2</accession>
<gene>
    <name evidence="6" type="ORF">HAKA00212_LOCUS22238</name>
</gene>
<evidence type="ECO:0000256" key="3">
    <source>
        <dbReference type="PROSITE-ProRule" id="PRU00023"/>
    </source>
</evidence>
<feature type="region of interest" description="Disordered" evidence="5">
    <location>
        <begin position="61"/>
        <end position="94"/>
    </location>
</feature>
<dbReference type="AlphaFoldDB" id="A0A7S4DDZ2"/>
<dbReference type="InterPro" id="IPR036770">
    <property type="entry name" value="Ankyrin_rpt-contain_sf"/>
</dbReference>
<sequence length="210" mass="23182">MEAAFRGQCSVCKWLVKRENARVDFSDSEGKTPLILAACGGHADVCEFLLTYHQSLSTAADTGGGVEARPGGGGGEVGGGEGLPPGRADPEARDGSGWTALMWAVALDHYPCMQVLLDNGADYKEIGLPYPGTSKYNAGLSLLPLSAGIYKVEARAEGERRKMGERERIRKEVEARRRRWEEERAAKARKEREDEEAYRKGIWRRVLTRR</sequence>
<evidence type="ECO:0000313" key="6">
    <source>
        <dbReference type="EMBL" id="CAE0643676.1"/>
    </source>
</evidence>
<dbReference type="PANTHER" id="PTHR24171">
    <property type="entry name" value="ANKYRIN REPEAT DOMAIN-CONTAINING PROTEIN 39-RELATED"/>
    <property type="match status" value="1"/>
</dbReference>
<evidence type="ECO:0000256" key="2">
    <source>
        <dbReference type="ARBA" id="ARBA00023043"/>
    </source>
</evidence>
<feature type="repeat" description="ANK" evidence="3">
    <location>
        <begin position="29"/>
        <end position="61"/>
    </location>
</feature>
<dbReference type="EMBL" id="HBIU01050141">
    <property type="protein sequence ID" value="CAE0643676.1"/>
    <property type="molecule type" value="Transcribed_RNA"/>
</dbReference>
<keyword evidence="4" id="KW-0175">Coiled coil</keyword>
<keyword evidence="2 3" id="KW-0040">ANK repeat</keyword>
<evidence type="ECO:0000256" key="1">
    <source>
        <dbReference type="ARBA" id="ARBA00022737"/>
    </source>
</evidence>
<protein>
    <submittedName>
        <fullName evidence="6">Uncharacterized protein</fullName>
    </submittedName>
</protein>
<evidence type="ECO:0000256" key="5">
    <source>
        <dbReference type="SAM" id="MobiDB-lite"/>
    </source>
</evidence>
<organism evidence="6">
    <name type="scientific">Heterosigma akashiwo</name>
    <name type="common">Chromophytic alga</name>
    <name type="synonym">Heterosigma carterae</name>
    <dbReference type="NCBI Taxonomy" id="2829"/>
    <lineage>
        <taxon>Eukaryota</taxon>
        <taxon>Sar</taxon>
        <taxon>Stramenopiles</taxon>
        <taxon>Ochrophyta</taxon>
        <taxon>Raphidophyceae</taxon>
        <taxon>Chattonellales</taxon>
        <taxon>Chattonellaceae</taxon>
        <taxon>Heterosigma</taxon>
    </lineage>
</organism>
<dbReference type="SMART" id="SM00248">
    <property type="entry name" value="ANK"/>
    <property type="match status" value="2"/>
</dbReference>
<dbReference type="Pfam" id="PF12796">
    <property type="entry name" value="Ank_2"/>
    <property type="match status" value="1"/>
</dbReference>
<feature type="repeat" description="ANK" evidence="3">
    <location>
        <begin position="96"/>
        <end position="122"/>
    </location>
</feature>
<dbReference type="PANTHER" id="PTHR24171:SF9">
    <property type="entry name" value="ANKYRIN REPEAT DOMAIN-CONTAINING PROTEIN 39"/>
    <property type="match status" value="1"/>
</dbReference>
<dbReference type="SUPFAM" id="SSF48403">
    <property type="entry name" value="Ankyrin repeat"/>
    <property type="match status" value="1"/>
</dbReference>
<keyword evidence="1" id="KW-0677">Repeat</keyword>
<dbReference type="PROSITE" id="PS50088">
    <property type="entry name" value="ANK_REPEAT"/>
    <property type="match status" value="2"/>
</dbReference>
<evidence type="ECO:0000256" key="4">
    <source>
        <dbReference type="SAM" id="Coils"/>
    </source>
</evidence>
<dbReference type="InterPro" id="IPR002110">
    <property type="entry name" value="Ankyrin_rpt"/>
</dbReference>
<feature type="coiled-coil region" evidence="4">
    <location>
        <begin position="163"/>
        <end position="190"/>
    </location>
</feature>
<name>A0A7S4DDZ2_HETAK</name>
<feature type="compositionally biased region" description="Gly residues" evidence="5">
    <location>
        <begin position="62"/>
        <end position="83"/>
    </location>
</feature>
<dbReference type="Gene3D" id="1.25.40.20">
    <property type="entry name" value="Ankyrin repeat-containing domain"/>
    <property type="match status" value="2"/>
</dbReference>
<proteinExistence type="predicted"/>